<evidence type="ECO:0000313" key="4">
    <source>
        <dbReference type="EMBL" id="QHU36032.1"/>
    </source>
</evidence>
<keyword evidence="2" id="KW-0378">Hydrolase</keyword>
<sequence length="306" mass="35840">MNKFTDKDDDLKCAPSKRFDSDARTCFSIQQLQSIANSYNKTTANKIIVTNDKKDLLRKLISKLDKACNDQVCLLQESFVRNVDDFDMLYNTFRPQGPSYKFQWLSTSDINQVMIQYMEAYKDFIFFGALPIDFKEIKVPISFDNFFKTLSNMYKDGKRRIGYVFNMDRHDQSGSHWMGLFADLGKNQVYFFDSAEDHSSHKPKKQIIGLMKTIAIWCYYHNIKKQEPDSELCSLEFFGNSKNVVEKVIDVQYNKVQHQRGNSECGVYSINFIVRLLKGDSFNTIIDKPIDDKTINDFRKIIFRFK</sequence>
<dbReference type="AlphaFoldDB" id="A0A6C0M3J3"/>
<dbReference type="EMBL" id="MN740623">
    <property type="protein sequence ID" value="QHU36032.1"/>
    <property type="molecule type" value="Genomic_DNA"/>
</dbReference>
<dbReference type="SUPFAM" id="SSF54001">
    <property type="entry name" value="Cysteine proteinases"/>
    <property type="match status" value="1"/>
</dbReference>
<reference evidence="4" key="1">
    <citation type="journal article" date="2020" name="Nature">
        <title>Giant virus diversity and host interactions through global metagenomics.</title>
        <authorList>
            <person name="Schulz F."/>
            <person name="Roux S."/>
            <person name="Paez-Espino D."/>
            <person name="Jungbluth S."/>
            <person name="Walsh D.A."/>
            <person name="Denef V.J."/>
            <person name="McMahon K.D."/>
            <person name="Konstantinidis K.T."/>
            <person name="Eloe-Fadrosh E.A."/>
            <person name="Kyrpides N.C."/>
            <person name="Woyke T."/>
        </authorList>
    </citation>
    <scope>NUCLEOTIDE SEQUENCE</scope>
    <source>
        <strain evidence="4">GVMAG-S-1035085-51</strain>
    </source>
</reference>
<dbReference type="PROSITE" id="PS50600">
    <property type="entry name" value="ULP_PROTEASE"/>
    <property type="match status" value="1"/>
</dbReference>
<evidence type="ECO:0000256" key="2">
    <source>
        <dbReference type="ARBA" id="ARBA00022801"/>
    </source>
</evidence>
<name>A0A6C0M3J3_9ZZZZ</name>
<dbReference type="Pfam" id="PF02902">
    <property type="entry name" value="Peptidase_C48"/>
    <property type="match status" value="1"/>
</dbReference>
<keyword evidence="1" id="KW-0645">Protease</keyword>
<dbReference type="InterPro" id="IPR003653">
    <property type="entry name" value="Peptidase_C48_C"/>
</dbReference>
<accession>A0A6C0M3J3</accession>
<protein>
    <recommendedName>
        <fullName evidence="3">Ubiquitin-like protease family profile domain-containing protein</fullName>
    </recommendedName>
</protein>
<evidence type="ECO:0000256" key="1">
    <source>
        <dbReference type="ARBA" id="ARBA00022670"/>
    </source>
</evidence>
<dbReference type="GO" id="GO:0006508">
    <property type="term" value="P:proteolysis"/>
    <property type="evidence" value="ECO:0007669"/>
    <property type="project" value="UniProtKB-KW"/>
</dbReference>
<organism evidence="4">
    <name type="scientific">viral metagenome</name>
    <dbReference type="NCBI Taxonomy" id="1070528"/>
    <lineage>
        <taxon>unclassified sequences</taxon>
        <taxon>metagenomes</taxon>
        <taxon>organismal metagenomes</taxon>
    </lineage>
</organism>
<dbReference type="InterPro" id="IPR038765">
    <property type="entry name" value="Papain-like_cys_pep_sf"/>
</dbReference>
<dbReference type="GO" id="GO:0008234">
    <property type="term" value="F:cysteine-type peptidase activity"/>
    <property type="evidence" value="ECO:0007669"/>
    <property type="project" value="InterPro"/>
</dbReference>
<feature type="domain" description="Ubiquitin-like protease family profile" evidence="3">
    <location>
        <begin position="25"/>
        <end position="276"/>
    </location>
</feature>
<proteinExistence type="predicted"/>
<evidence type="ECO:0000259" key="3">
    <source>
        <dbReference type="PROSITE" id="PS50600"/>
    </source>
</evidence>
<dbReference type="Gene3D" id="3.40.395.10">
    <property type="entry name" value="Adenoviral Proteinase, Chain A"/>
    <property type="match status" value="1"/>
</dbReference>